<proteinExistence type="predicted"/>
<accession>A0ACD6AB99</accession>
<keyword evidence="2" id="KW-1185">Reference proteome</keyword>
<organism evidence="1 2">
    <name type="scientific">Avena sativa</name>
    <name type="common">Oat</name>
    <dbReference type="NCBI Taxonomy" id="4498"/>
    <lineage>
        <taxon>Eukaryota</taxon>
        <taxon>Viridiplantae</taxon>
        <taxon>Streptophyta</taxon>
        <taxon>Embryophyta</taxon>
        <taxon>Tracheophyta</taxon>
        <taxon>Spermatophyta</taxon>
        <taxon>Magnoliopsida</taxon>
        <taxon>Liliopsida</taxon>
        <taxon>Poales</taxon>
        <taxon>Poaceae</taxon>
        <taxon>BOP clade</taxon>
        <taxon>Pooideae</taxon>
        <taxon>Poodae</taxon>
        <taxon>Poeae</taxon>
        <taxon>Poeae Chloroplast Group 1 (Aveneae type)</taxon>
        <taxon>Aveninae</taxon>
        <taxon>Avena</taxon>
    </lineage>
</organism>
<evidence type="ECO:0000313" key="1">
    <source>
        <dbReference type="EnsemblPlants" id="AVESA.00010b.r2.7DG1333710.1.CDS"/>
    </source>
</evidence>
<protein>
    <submittedName>
        <fullName evidence="1">Uncharacterized protein</fullName>
    </submittedName>
</protein>
<reference evidence="1" key="1">
    <citation type="submission" date="2021-05" db="EMBL/GenBank/DDBJ databases">
        <authorList>
            <person name="Scholz U."/>
            <person name="Mascher M."/>
            <person name="Fiebig A."/>
        </authorList>
    </citation>
    <scope>NUCLEOTIDE SEQUENCE [LARGE SCALE GENOMIC DNA]</scope>
</reference>
<reference evidence="1" key="2">
    <citation type="submission" date="2025-09" db="UniProtKB">
        <authorList>
            <consortium name="EnsemblPlants"/>
        </authorList>
    </citation>
    <scope>IDENTIFICATION</scope>
</reference>
<name>A0ACD6AB99_AVESA</name>
<evidence type="ECO:0000313" key="2">
    <source>
        <dbReference type="Proteomes" id="UP001732700"/>
    </source>
</evidence>
<dbReference type="Proteomes" id="UP001732700">
    <property type="component" value="Chromosome 7D"/>
</dbReference>
<dbReference type="EnsemblPlants" id="AVESA.00010b.r2.7DG1333710.1">
    <property type="protein sequence ID" value="AVESA.00010b.r2.7DG1333710.1.CDS"/>
    <property type="gene ID" value="AVESA.00010b.r2.7DG1333710"/>
</dbReference>
<sequence length="1077" mass="113210">MAPIVVLLSLLRLLSPAAGTDRDALLAFKAGVTSDPTGALRSWTNDTGTEAATSVCRWAGVNCSAAAGRVTALDVSSRGLVGTLSPAIADLAYLEVLNLTDNVFSGAIPASLGKLARLQYISLCDNAFTGEIPDLRGLQNLTVAYLNSNRLTGGVPAWLGAMPALQVLTLGQNGLTGAIPSTLANLTTIEQLELKENRLTGAIPDGLARLPRLAFFTAYQNRLTGEIPRGFFNMQSLQGLSLANNQFRGELPRDAGARSPNLMYLYLGGNRLSGTIPASLANATQLQVLSLANNSFTGHVPPDIGRLCLQLLQLSNNNLTATDAGGWEFLNNMANCDALYEILLDGNSLGGAMPASIARLSPQLQTLSLAGNRISGVIPPGIGSLVGLQTLDLGYNLLAGAIPDGIGKLKTLQALQLRGNELAGLVPSAMGNLTQLLSLDLSDNSLNGSIPASLGNLRRLTLLNLSSNGLTGHVPTQLFFGLSALSSAMDLSGNKLDGVLPREVGQLANLARMALSGNRFVGDIPAELGSCESLEFLDLDSNLFAGKIPPSLSRLKGLRSLNLSSNRLSGAIPPEIGRMPGLQELDLSRNDLSGGVPAGLENMTSLVDLDVSDNNLDGQVPLRGVFANATGFRMAGNSALCGGAPQLRLPPCRSIPDSGSTGGGAHLLLKIALPIIIGAALCLAILFTVLWWRRKRKCRCSVATMAAARSRCVLNGDLYPRVSYAELARATNGFAEANLVGAGKYGSVYRGTLSLKTKGKQTAAAREAVAVAVKVIDLRQVGASKTFLSECETLRRARHRNLIGVVTCCSSEDAAGGEFRALVFDFMPNSSLDRWLHLAGPTDMDTRMHCGLSLVQRLGIAVDIADGLSYLHNGCEPPIVHCDLKPGNVLLDGDMTARIGDFGLAKLVLPDAAAAPESTMGIRGTIGYVAPEYGTTGSVSAAGDAYSFGITLLEILLGKAPTDGGFGEGRTLPEFVAAAFPERIEQVLDPALLPIEEQPEPAISVSTVSSYSEDSEEVRVTPSARDCVVSAVRVGLSCCRRAPQERMSMKEAAAEMHRIRDTCLLRANVVPPVSSRP</sequence>